<dbReference type="AlphaFoldDB" id="A0A380E3V1"/>
<name>A0A380E3V1_STAAU</name>
<proteinExistence type="predicted"/>
<protein>
    <submittedName>
        <fullName evidence="1">Neutral zinc metallopeptidase family</fullName>
    </submittedName>
</protein>
<evidence type="ECO:0000313" key="1">
    <source>
        <dbReference type="EMBL" id="SUK94329.1"/>
    </source>
</evidence>
<dbReference type="InterPro" id="IPR007395">
    <property type="entry name" value="Zn_peptidase_2"/>
</dbReference>
<dbReference type="Pfam" id="PF04298">
    <property type="entry name" value="Zn_peptidase_2"/>
    <property type="match status" value="1"/>
</dbReference>
<sequence>MSSIFTMIIYFVILMVLPLWAQHKVKSNYEKYSQVRSTSGKTGREVALEIYMQTVFMMSKLLKVKDS</sequence>
<dbReference type="EMBL" id="UHAQ01000004">
    <property type="protein sequence ID" value="SUK94329.1"/>
    <property type="molecule type" value="Genomic_DNA"/>
</dbReference>
<dbReference type="PANTHER" id="PTHR36434:SF1">
    <property type="entry name" value="MEMBRANE PROTEASE YUGP-RELATED"/>
    <property type="match status" value="1"/>
</dbReference>
<gene>
    <name evidence="1" type="ORF">NCTC5664_03329</name>
</gene>
<evidence type="ECO:0000313" key="2">
    <source>
        <dbReference type="Proteomes" id="UP000254502"/>
    </source>
</evidence>
<dbReference type="PANTHER" id="PTHR36434">
    <property type="entry name" value="MEMBRANE PROTEASE YUGP-RELATED"/>
    <property type="match status" value="1"/>
</dbReference>
<dbReference type="Proteomes" id="UP000254502">
    <property type="component" value="Unassembled WGS sequence"/>
</dbReference>
<organism evidence="1 2">
    <name type="scientific">Staphylococcus aureus</name>
    <dbReference type="NCBI Taxonomy" id="1280"/>
    <lineage>
        <taxon>Bacteria</taxon>
        <taxon>Bacillati</taxon>
        <taxon>Bacillota</taxon>
        <taxon>Bacilli</taxon>
        <taxon>Bacillales</taxon>
        <taxon>Staphylococcaceae</taxon>
        <taxon>Staphylococcus</taxon>
    </lineage>
</organism>
<accession>A0A380E3V1</accession>
<reference evidence="1 2" key="1">
    <citation type="submission" date="2018-06" db="EMBL/GenBank/DDBJ databases">
        <authorList>
            <consortium name="Pathogen Informatics"/>
            <person name="Doyle S."/>
        </authorList>
    </citation>
    <scope>NUCLEOTIDE SEQUENCE [LARGE SCALE GENOMIC DNA]</scope>
    <source>
        <strain evidence="1 2">NCTC5664</strain>
    </source>
</reference>